<name>A0ABW3TXG2_9BACL</name>
<evidence type="ECO:0000313" key="2">
    <source>
        <dbReference type="EMBL" id="MFD1204027.1"/>
    </source>
</evidence>
<dbReference type="GO" id="GO:0016787">
    <property type="term" value="F:hydrolase activity"/>
    <property type="evidence" value="ECO:0007669"/>
    <property type="project" value="UniProtKB-KW"/>
</dbReference>
<sequence>MIRYHYTKTELDKILKTMTIVVDTREQVNGHILEYLRSKEVPIKIQTLKTGDYSAMIPANPELGIHRDLYLNSCLERKAHIDEITGNLQKDTRTAFENELIRASQNPFVLIVEDKNGYEKILKGKYRSKYDPKALLGTLKTFEARYNFSIVFLDKLYSGNYIYHHFYYQMREHLKRGAF</sequence>
<dbReference type="EMBL" id="JBHTLT010000015">
    <property type="protein sequence ID" value="MFD1204027.1"/>
    <property type="molecule type" value="Genomic_DNA"/>
</dbReference>
<dbReference type="SMART" id="SM00891">
    <property type="entry name" value="ERCC4"/>
    <property type="match status" value="1"/>
</dbReference>
<accession>A0ABW3TXG2</accession>
<protein>
    <submittedName>
        <fullName evidence="2">ERCC4 domain-containing protein</fullName>
        <ecNumber evidence="2">3.1.21.-</ecNumber>
    </submittedName>
</protein>
<proteinExistence type="predicted"/>
<dbReference type="SUPFAM" id="SSF52980">
    <property type="entry name" value="Restriction endonuclease-like"/>
    <property type="match status" value="1"/>
</dbReference>
<dbReference type="InterPro" id="IPR006166">
    <property type="entry name" value="ERCC4_domain"/>
</dbReference>
<organism evidence="2 3">
    <name type="scientific">Sporosarcina contaminans</name>
    <dbReference type="NCBI Taxonomy" id="633403"/>
    <lineage>
        <taxon>Bacteria</taxon>
        <taxon>Bacillati</taxon>
        <taxon>Bacillota</taxon>
        <taxon>Bacilli</taxon>
        <taxon>Bacillales</taxon>
        <taxon>Caryophanaceae</taxon>
        <taxon>Sporosarcina</taxon>
    </lineage>
</organism>
<comment type="caution">
    <text evidence="2">The sequence shown here is derived from an EMBL/GenBank/DDBJ whole genome shotgun (WGS) entry which is preliminary data.</text>
</comment>
<dbReference type="Proteomes" id="UP001597231">
    <property type="component" value="Unassembled WGS sequence"/>
</dbReference>
<keyword evidence="3" id="KW-1185">Reference proteome</keyword>
<dbReference type="EC" id="3.1.21.-" evidence="2"/>
<gene>
    <name evidence="2" type="ORF">ACFQ38_02640</name>
</gene>
<dbReference type="Pfam" id="PF02732">
    <property type="entry name" value="ERCC4"/>
    <property type="match status" value="1"/>
</dbReference>
<evidence type="ECO:0000259" key="1">
    <source>
        <dbReference type="SMART" id="SM00891"/>
    </source>
</evidence>
<reference evidence="3" key="1">
    <citation type="journal article" date="2019" name="Int. J. Syst. Evol. Microbiol.">
        <title>The Global Catalogue of Microorganisms (GCM) 10K type strain sequencing project: providing services to taxonomists for standard genome sequencing and annotation.</title>
        <authorList>
            <consortium name="The Broad Institute Genomics Platform"/>
            <consortium name="The Broad Institute Genome Sequencing Center for Infectious Disease"/>
            <person name="Wu L."/>
            <person name="Ma J."/>
        </authorList>
    </citation>
    <scope>NUCLEOTIDE SEQUENCE [LARGE SCALE GENOMIC DNA]</scope>
    <source>
        <strain evidence="3">CCUG 53915</strain>
    </source>
</reference>
<keyword evidence="2" id="KW-0378">Hydrolase</keyword>
<dbReference type="Gene3D" id="3.40.50.10130">
    <property type="match status" value="1"/>
</dbReference>
<dbReference type="RefSeq" id="WP_381479729.1">
    <property type="nucleotide sequence ID" value="NZ_JBHTLT010000015.1"/>
</dbReference>
<evidence type="ECO:0000313" key="3">
    <source>
        <dbReference type="Proteomes" id="UP001597231"/>
    </source>
</evidence>
<dbReference type="InterPro" id="IPR011335">
    <property type="entry name" value="Restrct_endonuc-II-like"/>
</dbReference>
<feature type="domain" description="ERCC4" evidence="1">
    <location>
        <begin position="19"/>
        <end position="116"/>
    </location>
</feature>